<protein>
    <submittedName>
        <fullName evidence="2">Xylose isomerase</fullName>
    </submittedName>
</protein>
<evidence type="ECO:0000259" key="1">
    <source>
        <dbReference type="Pfam" id="PF01261"/>
    </source>
</evidence>
<dbReference type="STRING" id="1420583.V473_21955"/>
<gene>
    <name evidence="2" type="ORF">V473_21955</name>
</gene>
<keyword evidence="3" id="KW-1185">Reference proteome</keyword>
<dbReference type="Proteomes" id="UP000052232">
    <property type="component" value="Unassembled WGS sequence"/>
</dbReference>
<evidence type="ECO:0000313" key="3">
    <source>
        <dbReference type="Proteomes" id="UP000052232"/>
    </source>
</evidence>
<dbReference type="SUPFAM" id="SSF51658">
    <property type="entry name" value="Xylose isomerase-like"/>
    <property type="match status" value="1"/>
</dbReference>
<sequence length="302" mass="32533">MLGGCAGLPRKTASRDGFFAQRKLAIGIQLYTLAQAAAADLDGTFASLAGIGYGAVELAGLMGKSPAQVRASADRAGLKLTSFHIPAESRAPGDLSLASDAGSLAADLHMLGISRVAMPIFRIPKRLGVMQSGEGFLAFLTRIAPHLTADDWKRDAALLNEKGVALAREGIELGYHNHNPEFAPLGGATGFEILMRETDPSIFFEMDAGWVAAAGLSPIELLRRYPGRFRMMHVKDILPSTRPNFVLQQNPTEVGKGLIDWSVLLDAAFDAGVRDFFVEQEPPFTMDRLAALKISHDYLARL</sequence>
<dbReference type="GO" id="GO:0016853">
    <property type="term" value="F:isomerase activity"/>
    <property type="evidence" value="ECO:0007669"/>
    <property type="project" value="UniProtKB-KW"/>
</dbReference>
<organism evidence="2 3">
    <name type="scientific">Sphingobium cupriresistens LL01</name>
    <dbReference type="NCBI Taxonomy" id="1420583"/>
    <lineage>
        <taxon>Bacteria</taxon>
        <taxon>Pseudomonadati</taxon>
        <taxon>Pseudomonadota</taxon>
        <taxon>Alphaproteobacteria</taxon>
        <taxon>Sphingomonadales</taxon>
        <taxon>Sphingomonadaceae</taxon>
        <taxon>Sphingobium</taxon>
    </lineage>
</organism>
<dbReference type="Gene3D" id="3.20.20.150">
    <property type="entry name" value="Divalent-metal-dependent TIM barrel enzymes"/>
    <property type="match status" value="1"/>
</dbReference>
<dbReference type="InterPro" id="IPR013022">
    <property type="entry name" value="Xyl_isomerase-like_TIM-brl"/>
</dbReference>
<dbReference type="Pfam" id="PF01261">
    <property type="entry name" value="AP_endonuc_2"/>
    <property type="match status" value="1"/>
</dbReference>
<dbReference type="PATRIC" id="fig|1420583.3.peg.4201"/>
<dbReference type="InterPro" id="IPR050312">
    <property type="entry name" value="IolE/XylAMocC-like"/>
</dbReference>
<dbReference type="AlphaFoldDB" id="A0A0J8AA35"/>
<dbReference type="PANTHER" id="PTHR12110">
    <property type="entry name" value="HYDROXYPYRUVATE ISOMERASE"/>
    <property type="match status" value="1"/>
</dbReference>
<name>A0A0J8AA35_9SPHN</name>
<comment type="caution">
    <text evidence="2">The sequence shown here is derived from an EMBL/GenBank/DDBJ whole genome shotgun (WGS) entry which is preliminary data.</text>
</comment>
<feature type="domain" description="Xylose isomerase-like TIM barrel" evidence="1">
    <location>
        <begin position="46"/>
        <end position="278"/>
    </location>
</feature>
<evidence type="ECO:0000313" key="2">
    <source>
        <dbReference type="EMBL" id="KMS52075.1"/>
    </source>
</evidence>
<dbReference type="EMBL" id="JACT01000007">
    <property type="protein sequence ID" value="KMS52075.1"/>
    <property type="molecule type" value="Genomic_DNA"/>
</dbReference>
<proteinExistence type="predicted"/>
<accession>A0A0J8AA35</accession>
<dbReference type="InterPro" id="IPR036237">
    <property type="entry name" value="Xyl_isomerase-like_sf"/>
</dbReference>
<keyword evidence="2" id="KW-0413">Isomerase</keyword>
<reference evidence="2 3" key="1">
    <citation type="journal article" date="2015" name="G3 (Bethesda)">
        <title>Insights into Ongoing Evolution of the Hexachlorocyclohexane Catabolic Pathway from Comparative Genomics of Ten Sphingomonadaceae Strains.</title>
        <authorList>
            <person name="Pearce S.L."/>
            <person name="Oakeshott J.G."/>
            <person name="Pandey G."/>
        </authorList>
    </citation>
    <scope>NUCLEOTIDE SEQUENCE [LARGE SCALE GENOMIC DNA]</scope>
    <source>
        <strain evidence="2 3">LL01</strain>
    </source>
</reference>
<dbReference type="PANTHER" id="PTHR12110:SF41">
    <property type="entry name" value="INOSOSE DEHYDRATASE"/>
    <property type="match status" value="1"/>
</dbReference>